<dbReference type="InterPro" id="IPR040234">
    <property type="entry name" value="QC/QCL"/>
</dbReference>
<dbReference type="Gene3D" id="3.40.630.10">
    <property type="entry name" value="Zn peptidases"/>
    <property type="match status" value="1"/>
</dbReference>
<name>A0A098C0U5_9BACT</name>
<sequence length="304" mass="34451">MSEPYTQVSPQFNADSAYVFIEKQVAFGSRVPGTKAHELCGDYLVTKLQEFGAEVIEQNADVTHYNGQNFTLRNIIGSYYPEEEKRILLFAHWDSRPFADEESDPDKINQPILGADDGASGVGVILEIARQLQQNTLNSGIGIDIIFFDLEDWGQPSNSSEWVQGDWWCIGSKYWSEQPHIDNYKANYGILLDMVGSVNATFLREGYSLQYASNIVDKIWSTAAKLGYTNYFLSQRGGYITDDHLPVNQHHRAPSANIINLKRDTRTGFVPHWHTLNDDMRNIDKNTLKAVGQTVMEVIYTEKL</sequence>
<evidence type="ECO:0000256" key="2">
    <source>
        <dbReference type="ARBA" id="ARBA00023315"/>
    </source>
</evidence>
<dbReference type="PATRIC" id="fig|1562970.3.peg.764"/>
<organism evidence="4 5">
    <name type="scientific">Fermentimonas caenicola</name>
    <dbReference type="NCBI Taxonomy" id="1562970"/>
    <lineage>
        <taxon>Bacteria</taxon>
        <taxon>Pseudomonadati</taxon>
        <taxon>Bacteroidota</taxon>
        <taxon>Bacteroidia</taxon>
        <taxon>Bacteroidales</taxon>
        <taxon>Dysgonomonadaceae</taxon>
        <taxon>Fermentimonas</taxon>
    </lineage>
</organism>
<dbReference type="Proteomes" id="UP000032417">
    <property type="component" value="Chromosome 1"/>
</dbReference>
<reference evidence="4 5" key="1">
    <citation type="submission" date="2014-08" db="EMBL/GenBank/DDBJ databases">
        <authorList>
            <person name="Wibberg D."/>
        </authorList>
    </citation>
    <scope>NUCLEOTIDE SEQUENCE [LARGE SCALE GENOMIC DNA]</scope>
    <source>
        <strain evidence="5">ING2-E5B</strain>
    </source>
</reference>
<dbReference type="PANTHER" id="PTHR12283:SF6">
    <property type="entry name" value="GLUTAMINYL-PEPTIDE CYCLOTRANSFERASE-RELATED"/>
    <property type="match status" value="1"/>
</dbReference>
<feature type="domain" description="Peptidase M28" evidence="3">
    <location>
        <begin position="74"/>
        <end position="298"/>
    </location>
</feature>
<dbReference type="GO" id="GO:0008270">
    <property type="term" value="F:zinc ion binding"/>
    <property type="evidence" value="ECO:0007669"/>
    <property type="project" value="TreeGrafter"/>
</dbReference>
<dbReference type="STRING" id="1562970.ING2E5B_0766"/>
<dbReference type="KEGG" id="pbt:ING2E5B_0766"/>
<evidence type="ECO:0000259" key="3">
    <source>
        <dbReference type="Pfam" id="PF04389"/>
    </source>
</evidence>
<dbReference type="Pfam" id="PF04389">
    <property type="entry name" value="Peptidase_M28"/>
    <property type="match status" value="1"/>
</dbReference>
<protein>
    <recommendedName>
        <fullName evidence="3">Peptidase M28 domain-containing protein</fullName>
    </recommendedName>
</protein>
<dbReference type="EMBL" id="LN515532">
    <property type="protein sequence ID" value="CEA15532.1"/>
    <property type="molecule type" value="Genomic_DNA"/>
</dbReference>
<gene>
    <name evidence="4" type="ORF">ING2E5B_0766</name>
</gene>
<keyword evidence="1" id="KW-0808">Transferase</keyword>
<evidence type="ECO:0000313" key="4">
    <source>
        <dbReference type="EMBL" id="CEA15532.1"/>
    </source>
</evidence>
<keyword evidence="2" id="KW-0012">Acyltransferase</keyword>
<evidence type="ECO:0000256" key="1">
    <source>
        <dbReference type="ARBA" id="ARBA00022679"/>
    </source>
</evidence>
<dbReference type="InterPro" id="IPR007484">
    <property type="entry name" value="Peptidase_M28"/>
</dbReference>
<accession>A0A098C0U5</accession>
<dbReference type="SUPFAM" id="SSF53187">
    <property type="entry name" value="Zn-dependent exopeptidases"/>
    <property type="match status" value="1"/>
</dbReference>
<dbReference type="AlphaFoldDB" id="A0A098C0U5"/>
<dbReference type="GO" id="GO:0016603">
    <property type="term" value="F:glutaminyl-peptide cyclotransferase activity"/>
    <property type="evidence" value="ECO:0007669"/>
    <property type="project" value="TreeGrafter"/>
</dbReference>
<proteinExistence type="predicted"/>
<evidence type="ECO:0000313" key="5">
    <source>
        <dbReference type="Proteomes" id="UP000032417"/>
    </source>
</evidence>
<keyword evidence="5" id="KW-1185">Reference proteome</keyword>
<dbReference type="HOGENOM" id="CLU_045003_2_0_10"/>
<dbReference type="PANTHER" id="PTHR12283">
    <property type="entry name" value="GLUTAMINYL-PEPTIDE CYCLOTRANSFERASE"/>
    <property type="match status" value="1"/>
</dbReference>